<feature type="transmembrane region" description="Helical" evidence="1">
    <location>
        <begin position="39"/>
        <end position="61"/>
    </location>
</feature>
<dbReference type="AlphaFoldDB" id="A0A395TMR9"/>
<keyword evidence="1" id="KW-0472">Membrane</keyword>
<keyword evidence="1" id="KW-1133">Transmembrane helix</keyword>
<comment type="caution">
    <text evidence="2">The sequence shown here is derived from an EMBL/GenBank/DDBJ whole genome shotgun (WGS) entry which is preliminary data.</text>
</comment>
<protein>
    <submittedName>
        <fullName evidence="2">Uncharacterized protein</fullName>
    </submittedName>
</protein>
<gene>
    <name evidence="2" type="ORF">BC353_04910</name>
</gene>
<organism evidence="2 3">
    <name type="scientific">Vibrio cholerae</name>
    <dbReference type="NCBI Taxonomy" id="666"/>
    <lineage>
        <taxon>Bacteria</taxon>
        <taxon>Pseudomonadati</taxon>
        <taxon>Pseudomonadota</taxon>
        <taxon>Gammaproteobacteria</taxon>
        <taxon>Vibrionales</taxon>
        <taxon>Vibrionaceae</taxon>
        <taxon>Vibrio</taxon>
    </lineage>
</organism>
<proteinExistence type="predicted"/>
<dbReference type="EMBL" id="MCBA01000177">
    <property type="protein sequence ID" value="RGP83854.1"/>
    <property type="molecule type" value="Genomic_DNA"/>
</dbReference>
<dbReference type="Proteomes" id="UP000266701">
    <property type="component" value="Unassembled WGS sequence"/>
</dbReference>
<evidence type="ECO:0000313" key="2">
    <source>
        <dbReference type="EMBL" id="RGP83854.1"/>
    </source>
</evidence>
<evidence type="ECO:0000256" key="1">
    <source>
        <dbReference type="SAM" id="Phobius"/>
    </source>
</evidence>
<sequence>MSTYRIIQYLFATIMSFITSYLITLLFKHQNYWGMEEHASTIHAAINSLIAIIAIRTIAYFDNKEDSK</sequence>
<name>A0A395TMR9_VIBCL</name>
<accession>A0A395TMR9</accession>
<keyword evidence="1" id="KW-0812">Transmembrane</keyword>
<feature type="transmembrane region" description="Helical" evidence="1">
    <location>
        <begin position="6"/>
        <end position="27"/>
    </location>
</feature>
<evidence type="ECO:0000313" key="3">
    <source>
        <dbReference type="Proteomes" id="UP000266701"/>
    </source>
</evidence>
<reference evidence="2 3" key="1">
    <citation type="journal article" date="2017" name="Emerg. Infect. Dis.">
        <title>Carbapenemase VCC-1-Producing Vibrio cholerae in Coastal Waters of Germany.</title>
        <authorList>
            <person name="Hammerl J.A."/>
            <person name="Jackel C."/>
            <person name="Bortolaia V."/>
            <person name="Schwartz K."/>
            <person name="Bier N."/>
            <person name="Hendriksen R.S."/>
            <person name="Guerra B."/>
            <person name="Strauch E."/>
        </authorList>
    </citation>
    <scope>NUCLEOTIDE SEQUENCE [LARGE SCALE GENOMIC DNA]</scope>
    <source>
        <strain evidence="2 3">VN-2825</strain>
    </source>
</reference>